<evidence type="ECO:0000313" key="4">
    <source>
        <dbReference type="EMBL" id="GGY25148.1"/>
    </source>
</evidence>
<dbReference type="Gene3D" id="3.40.50.2000">
    <property type="entry name" value="Glycogen Phosphorylase B"/>
    <property type="match status" value="2"/>
</dbReference>
<sequence>MPGDAVGGDGAGRRALILVENLSVPFDRRVWQECTTLRDAGWEVHVICPQGGKRDTEAEAEIDGVRIHRYPLRAATGGPAGYLREYGTALWHTARLARKVGPVDVVHACNPPDLLFLPALWLKRRGARFVFDQHDLVPELYLSRFGRGEDLLYRAVCALERWTYRAADIVLATNESYRDVAVRRGGRRPEDVFVVRSAPASDRFRPVPPEPELKRGKPHLLCYLGVMGPQDGVDYALRALAKLRDELGRTDWHAVFVGAGDAFDAMVELSRRLGLTDQVRFTGRVPDADLVRHLSTADVCLSPDPRNPLNDVSTMNKVLEYMAMGRPIVSFDLKEARVSAGDAAVYAPADDEAQFAKLIAVLLDDPEKRARMGEIGQERISGPLSWRKSQESLLAAYAAACRGRTPVSANRPVRAGKRPRS</sequence>
<comment type="caution">
    <text evidence="4">The sequence shown here is derived from an EMBL/GenBank/DDBJ whole genome shotgun (WGS) entry which is preliminary data.</text>
</comment>
<keyword evidence="5" id="KW-1185">Reference proteome</keyword>
<evidence type="ECO:0000259" key="3">
    <source>
        <dbReference type="Pfam" id="PF13579"/>
    </source>
</evidence>
<evidence type="ECO:0000256" key="1">
    <source>
        <dbReference type="ARBA" id="ARBA00022676"/>
    </source>
</evidence>
<protein>
    <submittedName>
        <fullName evidence="4">Glycosyltransferase WbuB</fullName>
    </submittedName>
</protein>
<dbReference type="EMBL" id="BMWE01000009">
    <property type="protein sequence ID" value="GGY25148.1"/>
    <property type="molecule type" value="Genomic_DNA"/>
</dbReference>
<dbReference type="Proteomes" id="UP000653308">
    <property type="component" value="Unassembled WGS sequence"/>
</dbReference>
<evidence type="ECO:0000256" key="2">
    <source>
        <dbReference type="ARBA" id="ARBA00022679"/>
    </source>
</evidence>
<gene>
    <name evidence="4" type="ORF">GCM10010384_35220</name>
</gene>
<organism evidence="4 5">
    <name type="scientific">Streptomyces djakartensis</name>
    <dbReference type="NCBI Taxonomy" id="68193"/>
    <lineage>
        <taxon>Bacteria</taxon>
        <taxon>Bacillati</taxon>
        <taxon>Actinomycetota</taxon>
        <taxon>Actinomycetes</taxon>
        <taxon>Kitasatosporales</taxon>
        <taxon>Streptomycetaceae</taxon>
        <taxon>Streptomyces</taxon>
    </lineage>
</organism>
<dbReference type="InterPro" id="IPR050194">
    <property type="entry name" value="Glycosyltransferase_grp1"/>
</dbReference>
<evidence type="ECO:0000313" key="5">
    <source>
        <dbReference type="Proteomes" id="UP000653308"/>
    </source>
</evidence>
<keyword evidence="2" id="KW-0808">Transferase</keyword>
<keyword evidence="1" id="KW-0328">Glycosyltransferase</keyword>
<name>A0ABQ2ZW58_9ACTN</name>
<dbReference type="SUPFAM" id="SSF53756">
    <property type="entry name" value="UDP-Glycosyltransferase/glycogen phosphorylase"/>
    <property type="match status" value="1"/>
</dbReference>
<dbReference type="Pfam" id="PF13579">
    <property type="entry name" value="Glyco_trans_4_4"/>
    <property type="match status" value="1"/>
</dbReference>
<dbReference type="InterPro" id="IPR028098">
    <property type="entry name" value="Glyco_trans_4-like_N"/>
</dbReference>
<dbReference type="RefSeq" id="WP_190198786.1">
    <property type="nucleotide sequence ID" value="NZ_BMWE01000009.1"/>
</dbReference>
<proteinExistence type="predicted"/>
<accession>A0ABQ2ZW58</accession>
<feature type="domain" description="Glycosyltransferase subfamily 4-like N-terminal" evidence="3">
    <location>
        <begin position="28"/>
        <end position="195"/>
    </location>
</feature>
<dbReference type="Pfam" id="PF13692">
    <property type="entry name" value="Glyco_trans_1_4"/>
    <property type="match status" value="1"/>
</dbReference>
<dbReference type="PANTHER" id="PTHR45947:SF3">
    <property type="entry name" value="SULFOQUINOVOSYL TRANSFERASE SQD2"/>
    <property type="match status" value="1"/>
</dbReference>
<dbReference type="PANTHER" id="PTHR45947">
    <property type="entry name" value="SULFOQUINOVOSYL TRANSFERASE SQD2"/>
    <property type="match status" value="1"/>
</dbReference>
<reference evidence="5" key="1">
    <citation type="journal article" date="2019" name="Int. J. Syst. Evol. Microbiol.">
        <title>The Global Catalogue of Microorganisms (GCM) 10K type strain sequencing project: providing services to taxonomists for standard genome sequencing and annotation.</title>
        <authorList>
            <consortium name="The Broad Institute Genomics Platform"/>
            <consortium name="The Broad Institute Genome Sequencing Center for Infectious Disease"/>
            <person name="Wu L."/>
            <person name="Ma J."/>
        </authorList>
    </citation>
    <scope>NUCLEOTIDE SEQUENCE [LARGE SCALE GENOMIC DNA]</scope>
    <source>
        <strain evidence="5">JCM 4957</strain>
    </source>
</reference>
<dbReference type="CDD" id="cd03794">
    <property type="entry name" value="GT4_WbuB-like"/>
    <property type="match status" value="1"/>
</dbReference>